<evidence type="ECO:0000256" key="8">
    <source>
        <dbReference type="ARBA" id="ARBA00023008"/>
    </source>
</evidence>
<keyword evidence="10" id="KW-1015">Disulfide bond</keyword>
<keyword evidence="11" id="KW-0119">Carbohydrate metabolism</keyword>
<reference evidence="18" key="2">
    <citation type="submission" date="2023-06" db="EMBL/GenBank/DDBJ databases">
        <authorList>
            <consortium name="Lawrence Berkeley National Laboratory"/>
            <person name="Haridas S."/>
            <person name="Hensen N."/>
            <person name="Bonometti L."/>
            <person name="Westerberg I."/>
            <person name="Brannstrom I.O."/>
            <person name="Guillou S."/>
            <person name="Cros-Aarteil S."/>
            <person name="Calhoun S."/>
            <person name="Kuo A."/>
            <person name="Mondo S."/>
            <person name="Pangilinan J."/>
            <person name="Riley R."/>
            <person name="Labutti K."/>
            <person name="Andreopoulos B."/>
            <person name="Lipzen A."/>
            <person name="Chen C."/>
            <person name="Yanf M."/>
            <person name="Daum C."/>
            <person name="Ng V."/>
            <person name="Clum A."/>
            <person name="Steindorff A."/>
            <person name="Ohm R."/>
            <person name="Martin F."/>
            <person name="Silar P."/>
            <person name="Natvig D."/>
            <person name="Lalanne C."/>
            <person name="Gautier V."/>
            <person name="Ament-Velasquez S.L."/>
            <person name="Kruys A."/>
            <person name="Hutchinson M.I."/>
            <person name="Powell A.J."/>
            <person name="Barry K."/>
            <person name="Miller A.N."/>
            <person name="Grigoriev I.V."/>
            <person name="Debuchy R."/>
            <person name="Gladieux P."/>
            <person name="Thoren M.H."/>
            <person name="Johannesson H."/>
        </authorList>
    </citation>
    <scope>NUCLEOTIDE SEQUENCE</scope>
    <source>
        <strain evidence="18">CBS 955.72</strain>
    </source>
</reference>
<dbReference type="InterPro" id="IPR049892">
    <property type="entry name" value="AA9"/>
</dbReference>
<dbReference type="AlphaFoldDB" id="A0AAJ0M8L8"/>
<dbReference type="EMBL" id="JAUIQD010000008">
    <property type="protein sequence ID" value="KAK3341935.1"/>
    <property type="molecule type" value="Genomic_DNA"/>
</dbReference>
<evidence type="ECO:0000256" key="10">
    <source>
        <dbReference type="ARBA" id="ARBA00023157"/>
    </source>
</evidence>
<feature type="chain" id="PRO_5042603694" description="lytic cellulose monooxygenase (C4-dehydrogenating)" evidence="16">
    <location>
        <begin position="20"/>
        <end position="241"/>
    </location>
</feature>
<dbReference type="EC" id="1.14.99.56" evidence="15"/>
<keyword evidence="4" id="KW-0479">Metal-binding</keyword>
<feature type="domain" description="Auxiliary Activity family 9 catalytic" evidence="17">
    <location>
        <begin position="20"/>
        <end position="225"/>
    </location>
</feature>
<dbReference type="Pfam" id="PF03443">
    <property type="entry name" value="AA9"/>
    <property type="match status" value="1"/>
</dbReference>
<dbReference type="PANTHER" id="PTHR33353">
    <property type="entry name" value="PUTATIVE (AFU_ORTHOLOGUE AFUA_1G12560)-RELATED"/>
    <property type="match status" value="1"/>
</dbReference>
<comment type="catalytic activity">
    <reaction evidence="14">
        <text>[(1-&gt;4)-beta-D-glucosyl]n+m + reduced acceptor + O2 = 4-dehydro-beta-D-glucosyl-[(1-&gt;4)-beta-D-glucosyl]n-1 + [(1-&gt;4)-beta-D-glucosyl]m + acceptor + H2O.</text>
        <dbReference type="EC" id="1.14.99.56"/>
    </reaction>
</comment>
<dbReference type="GO" id="GO:0005576">
    <property type="term" value="C:extracellular region"/>
    <property type="evidence" value="ECO:0007669"/>
    <property type="project" value="UniProtKB-SubCell"/>
</dbReference>
<evidence type="ECO:0000256" key="13">
    <source>
        <dbReference type="ARBA" id="ARBA00044502"/>
    </source>
</evidence>
<evidence type="ECO:0000256" key="1">
    <source>
        <dbReference type="ARBA" id="ARBA00001973"/>
    </source>
</evidence>
<name>A0AAJ0M8L8_9PEZI</name>
<keyword evidence="12" id="KW-0624">Polysaccharide degradation</keyword>
<evidence type="ECO:0000256" key="16">
    <source>
        <dbReference type="SAM" id="SignalP"/>
    </source>
</evidence>
<dbReference type="PANTHER" id="PTHR33353:SF11">
    <property type="entry name" value="GLYCOSYLHYDROLASE FAMILY 61-7 PROTEIN"/>
    <property type="match status" value="1"/>
</dbReference>
<accession>A0AAJ0M8L8</accession>
<evidence type="ECO:0000256" key="4">
    <source>
        <dbReference type="ARBA" id="ARBA00022723"/>
    </source>
</evidence>
<keyword evidence="7" id="KW-0560">Oxidoreductase</keyword>
<keyword evidence="8" id="KW-0186">Copper</keyword>
<dbReference type="CDD" id="cd21175">
    <property type="entry name" value="LPMO_AA9"/>
    <property type="match status" value="1"/>
</dbReference>
<dbReference type="GO" id="GO:0004497">
    <property type="term" value="F:monooxygenase activity"/>
    <property type="evidence" value="ECO:0007669"/>
    <property type="project" value="UniProtKB-KW"/>
</dbReference>
<evidence type="ECO:0000256" key="3">
    <source>
        <dbReference type="ARBA" id="ARBA00022525"/>
    </source>
</evidence>
<feature type="signal peptide" evidence="16">
    <location>
        <begin position="1"/>
        <end position="19"/>
    </location>
</feature>
<sequence length="241" mass="25697">MKLQSLFTLVAVAVDSAAAHYIFQQFGTGNTKFSAWKYVRRNTNPAWLQNGPVTDLSSKDLRCNVGGGISNGTETLPMKAGDAFTFYLDTAVYHAGPTSVHVILAAPKRVSYMSKAPEAAADYDGSGPWFKIQDWGETSVSQSRSQPEYLGNAYTSNIPKCIPDGEYLLRVQEIGLHNPGAAPQFYISCAQVKITGGGTTSPSPTASIPGAFKANDPGLNVNIYGGSLTGYTVPGPKVFKC</sequence>
<protein>
    <recommendedName>
        <fullName evidence="15">lytic cellulose monooxygenase (C4-dehydrogenating)</fullName>
        <ecNumber evidence="15">1.14.99.56</ecNumber>
    </recommendedName>
</protein>
<comment type="caution">
    <text evidence="18">The sequence shown here is derived from an EMBL/GenBank/DDBJ whole genome shotgun (WGS) entry which is preliminary data.</text>
</comment>
<evidence type="ECO:0000313" key="19">
    <source>
        <dbReference type="Proteomes" id="UP001275084"/>
    </source>
</evidence>
<evidence type="ECO:0000259" key="17">
    <source>
        <dbReference type="Pfam" id="PF03443"/>
    </source>
</evidence>
<dbReference type="GO" id="GO:0046872">
    <property type="term" value="F:metal ion binding"/>
    <property type="evidence" value="ECO:0007669"/>
    <property type="project" value="UniProtKB-KW"/>
</dbReference>
<keyword evidence="3" id="KW-0964">Secreted</keyword>
<keyword evidence="19" id="KW-1185">Reference proteome</keyword>
<evidence type="ECO:0000256" key="14">
    <source>
        <dbReference type="ARBA" id="ARBA00045077"/>
    </source>
</evidence>
<evidence type="ECO:0000256" key="5">
    <source>
        <dbReference type="ARBA" id="ARBA00022729"/>
    </source>
</evidence>
<keyword evidence="5 16" id="KW-0732">Signal</keyword>
<keyword evidence="9" id="KW-0503">Monooxygenase</keyword>
<dbReference type="Gene3D" id="2.70.50.70">
    <property type="match status" value="1"/>
</dbReference>
<comment type="similarity">
    <text evidence="13">Belongs to the polysaccharide monooxygenase AA9 family.</text>
</comment>
<comment type="cofactor">
    <cofactor evidence="1">
        <name>Cu(2+)</name>
        <dbReference type="ChEBI" id="CHEBI:29036"/>
    </cofactor>
</comment>
<evidence type="ECO:0000256" key="2">
    <source>
        <dbReference type="ARBA" id="ARBA00004613"/>
    </source>
</evidence>
<dbReference type="InterPro" id="IPR005103">
    <property type="entry name" value="AA9_LPMO"/>
</dbReference>
<dbReference type="Proteomes" id="UP001275084">
    <property type="component" value="Unassembled WGS sequence"/>
</dbReference>
<dbReference type="GO" id="GO:0030245">
    <property type="term" value="P:cellulose catabolic process"/>
    <property type="evidence" value="ECO:0007669"/>
    <property type="project" value="UniProtKB-KW"/>
</dbReference>
<evidence type="ECO:0000256" key="7">
    <source>
        <dbReference type="ARBA" id="ARBA00023002"/>
    </source>
</evidence>
<proteinExistence type="inferred from homology"/>
<keyword evidence="6" id="KW-0136">Cellulose degradation</keyword>
<evidence type="ECO:0000256" key="15">
    <source>
        <dbReference type="ARBA" id="ARBA00047174"/>
    </source>
</evidence>
<evidence type="ECO:0000256" key="9">
    <source>
        <dbReference type="ARBA" id="ARBA00023033"/>
    </source>
</evidence>
<organism evidence="18 19">
    <name type="scientific">Lasiosphaeria hispida</name>
    <dbReference type="NCBI Taxonomy" id="260671"/>
    <lineage>
        <taxon>Eukaryota</taxon>
        <taxon>Fungi</taxon>
        <taxon>Dikarya</taxon>
        <taxon>Ascomycota</taxon>
        <taxon>Pezizomycotina</taxon>
        <taxon>Sordariomycetes</taxon>
        <taxon>Sordariomycetidae</taxon>
        <taxon>Sordariales</taxon>
        <taxon>Lasiosphaeriaceae</taxon>
        <taxon>Lasiosphaeria</taxon>
    </lineage>
</organism>
<evidence type="ECO:0000256" key="12">
    <source>
        <dbReference type="ARBA" id="ARBA00023326"/>
    </source>
</evidence>
<reference evidence="18" key="1">
    <citation type="journal article" date="2023" name="Mol. Phylogenet. Evol.">
        <title>Genome-scale phylogeny and comparative genomics of the fungal order Sordariales.</title>
        <authorList>
            <person name="Hensen N."/>
            <person name="Bonometti L."/>
            <person name="Westerberg I."/>
            <person name="Brannstrom I.O."/>
            <person name="Guillou S."/>
            <person name="Cros-Aarteil S."/>
            <person name="Calhoun S."/>
            <person name="Haridas S."/>
            <person name="Kuo A."/>
            <person name="Mondo S."/>
            <person name="Pangilinan J."/>
            <person name="Riley R."/>
            <person name="LaButti K."/>
            <person name="Andreopoulos B."/>
            <person name="Lipzen A."/>
            <person name="Chen C."/>
            <person name="Yan M."/>
            <person name="Daum C."/>
            <person name="Ng V."/>
            <person name="Clum A."/>
            <person name="Steindorff A."/>
            <person name="Ohm R.A."/>
            <person name="Martin F."/>
            <person name="Silar P."/>
            <person name="Natvig D.O."/>
            <person name="Lalanne C."/>
            <person name="Gautier V."/>
            <person name="Ament-Velasquez S.L."/>
            <person name="Kruys A."/>
            <person name="Hutchinson M.I."/>
            <person name="Powell A.J."/>
            <person name="Barry K."/>
            <person name="Miller A.N."/>
            <person name="Grigoriev I.V."/>
            <person name="Debuchy R."/>
            <person name="Gladieux P."/>
            <person name="Hiltunen Thoren M."/>
            <person name="Johannesson H."/>
        </authorList>
    </citation>
    <scope>NUCLEOTIDE SEQUENCE</scope>
    <source>
        <strain evidence="18">CBS 955.72</strain>
    </source>
</reference>
<keyword evidence="18" id="KW-0378">Hydrolase</keyword>
<evidence type="ECO:0000256" key="11">
    <source>
        <dbReference type="ARBA" id="ARBA00023277"/>
    </source>
</evidence>
<gene>
    <name evidence="18" type="ORF">B0T25DRAFT_617459</name>
</gene>
<evidence type="ECO:0000313" key="18">
    <source>
        <dbReference type="EMBL" id="KAK3341935.1"/>
    </source>
</evidence>
<evidence type="ECO:0000256" key="6">
    <source>
        <dbReference type="ARBA" id="ARBA00023001"/>
    </source>
</evidence>
<comment type="subcellular location">
    <subcellularLocation>
        <location evidence="2">Secreted</location>
    </subcellularLocation>
</comment>
<dbReference type="GO" id="GO:0016787">
    <property type="term" value="F:hydrolase activity"/>
    <property type="evidence" value="ECO:0007669"/>
    <property type="project" value="UniProtKB-KW"/>
</dbReference>